<evidence type="ECO:0000313" key="1">
    <source>
        <dbReference type="EMBL" id="KAH0910458.1"/>
    </source>
</evidence>
<feature type="non-terminal residue" evidence="1">
    <location>
        <position position="1"/>
    </location>
</feature>
<dbReference type="Proteomes" id="UP000824890">
    <property type="component" value="Unassembled WGS sequence"/>
</dbReference>
<reference evidence="1 2" key="1">
    <citation type="submission" date="2021-05" db="EMBL/GenBank/DDBJ databases">
        <title>Genome Assembly of Synthetic Allotetraploid Brassica napus Reveals Homoeologous Exchanges between Subgenomes.</title>
        <authorList>
            <person name="Davis J.T."/>
        </authorList>
    </citation>
    <scope>NUCLEOTIDE SEQUENCE [LARGE SCALE GENOMIC DNA]</scope>
    <source>
        <strain evidence="2">cv. Da-Ae</strain>
        <tissue evidence="1">Seedling</tissue>
    </source>
</reference>
<evidence type="ECO:0000313" key="2">
    <source>
        <dbReference type="Proteomes" id="UP000824890"/>
    </source>
</evidence>
<gene>
    <name evidence="1" type="ORF">HID58_033779</name>
</gene>
<proteinExistence type="predicted"/>
<accession>A0ABQ8C0F2</accession>
<name>A0ABQ8C0F2_BRANA</name>
<dbReference type="EMBL" id="JAGKQM010000009">
    <property type="protein sequence ID" value="KAH0910458.1"/>
    <property type="molecule type" value="Genomic_DNA"/>
</dbReference>
<sequence length="77" mass="9016">VARPTIPRREINDRDLHVHHLINFDTKCWNEPLIRELVAEEDVSKILQVKPSKIGRRDGYIWKHSKSGSYSRLDPGK</sequence>
<comment type="caution">
    <text evidence="1">The sequence shown here is derived from an EMBL/GenBank/DDBJ whole genome shotgun (WGS) entry which is preliminary data.</text>
</comment>
<organism evidence="1 2">
    <name type="scientific">Brassica napus</name>
    <name type="common">Rape</name>
    <dbReference type="NCBI Taxonomy" id="3708"/>
    <lineage>
        <taxon>Eukaryota</taxon>
        <taxon>Viridiplantae</taxon>
        <taxon>Streptophyta</taxon>
        <taxon>Embryophyta</taxon>
        <taxon>Tracheophyta</taxon>
        <taxon>Spermatophyta</taxon>
        <taxon>Magnoliopsida</taxon>
        <taxon>eudicotyledons</taxon>
        <taxon>Gunneridae</taxon>
        <taxon>Pentapetalae</taxon>
        <taxon>rosids</taxon>
        <taxon>malvids</taxon>
        <taxon>Brassicales</taxon>
        <taxon>Brassicaceae</taxon>
        <taxon>Brassiceae</taxon>
        <taxon>Brassica</taxon>
    </lineage>
</organism>
<protein>
    <submittedName>
        <fullName evidence="1">Uncharacterized protein</fullName>
    </submittedName>
</protein>
<keyword evidence="2" id="KW-1185">Reference proteome</keyword>